<evidence type="ECO:0000313" key="2">
    <source>
        <dbReference type="EMBL" id="QBZ66564.1"/>
    </source>
</evidence>
<reference evidence="2 3" key="1">
    <citation type="journal article" date="2019" name="Mol. Biol. Evol.">
        <title>Blast fungal genomes show frequent chromosomal changes, gene gains and losses, and effector gene turnover.</title>
        <authorList>
            <person name="Gomez Luciano L.B."/>
            <person name="Jason Tsai I."/>
            <person name="Chuma I."/>
            <person name="Tosa Y."/>
            <person name="Chen Y.H."/>
            <person name="Li J.Y."/>
            <person name="Li M.Y."/>
            <person name="Jade Lu M.Y."/>
            <person name="Nakayashiki H."/>
            <person name="Li W.H."/>
        </authorList>
    </citation>
    <scope>NUCLEOTIDE SEQUENCE [LARGE SCALE GENOMIC DNA]</scope>
    <source>
        <strain evidence="2">MZ5-1-6</strain>
    </source>
</reference>
<protein>
    <submittedName>
        <fullName evidence="2">Uncharacterized protein</fullName>
    </submittedName>
</protein>
<keyword evidence="1" id="KW-1133">Transmembrane helix</keyword>
<dbReference type="EMBL" id="CP034210">
    <property type="protein sequence ID" value="QBZ66564.1"/>
    <property type="molecule type" value="Genomic_DNA"/>
</dbReference>
<gene>
    <name evidence="2" type="ORF">PoMZ_13546</name>
</gene>
<keyword evidence="1" id="KW-0472">Membrane</keyword>
<feature type="transmembrane region" description="Helical" evidence="1">
    <location>
        <begin position="96"/>
        <end position="118"/>
    </location>
</feature>
<evidence type="ECO:0000256" key="1">
    <source>
        <dbReference type="SAM" id="Phobius"/>
    </source>
</evidence>
<dbReference type="AlphaFoldDB" id="A0A4P7NVD3"/>
<name>A0A4P7NVD3_PYROR</name>
<proteinExistence type="predicted"/>
<accession>A0A4P7NVD3</accession>
<organism evidence="2 3">
    <name type="scientific">Pyricularia oryzae</name>
    <name type="common">Rice blast fungus</name>
    <name type="synonym">Magnaporthe oryzae</name>
    <dbReference type="NCBI Taxonomy" id="318829"/>
    <lineage>
        <taxon>Eukaryota</taxon>
        <taxon>Fungi</taxon>
        <taxon>Dikarya</taxon>
        <taxon>Ascomycota</taxon>
        <taxon>Pezizomycotina</taxon>
        <taxon>Sordariomycetes</taxon>
        <taxon>Sordariomycetidae</taxon>
        <taxon>Magnaporthales</taxon>
        <taxon>Pyriculariaceae</taxon>
        <taxon>Pyricularia</taxon>
    </lineage>
</organism>
<evidence type="ECO:0000313" key="3">
    <source>
        <dbReference type="Proteomes" id="UP000294847"/>
    </source>
</evidence>
<sequence>MRAPPVDLEKLEAVRYGPRRDLPYDGSEHELTPLGLVPRPQQRFGRTLRLEEHLQCLDSDYKRPWEAAGKGSPVNEIETNDGDLGCTPRCMRKSRWAVGLTFLVVVGVFVGLGLYSAFLQR</sequence>
<dbReference type="Proteomes" id="UP000294847">
    <property type="component" value="Chromosome 7"/>
</dbReference>
<keyword evidence="1" id="KW-0812">Transmembrane</keyword>